<organism evidence="2">
    <name type="scientific">Eremomyces bilateralis CBS 781.70</name>
    <dbReference type="NCBI Taxonomy" id="1392243"/>
    <lineage>
        <taxon>Eukaryota</taxon>
        <taxon>Fungi</taxon>
        <taxon>Dikarya</taxon>
        <taxon>Ascomycota</taxon>
        <taxon>Pezizomycotina</taxon>
        <taxon>Dothideomycetes</taxon>
        <taxon>Dothideomycetes incertae sedis</taxon>
        <taxon>Eremomycetales</taxon>
        <taxon>Eremomycetaceae</taxon>
        <taxon>Eremomyces</taxon>
    </lineage>
</organism>
<evidence type="ECO:0000256" key="1">
    <source>
        <dbReference type="SAM" id="MobiDB-lite"/>
    </source>
</evidence>
<dbReference type="GeneID" id="54415557"/>
<reference evidence="2 4" key="1">
    <citation type="submission" date="2020-01" db="EMBL/GenBank/DDBJ databases">
        <authorList>
            <consortium name="DOE Joint Genome Institute"/>
            <person name="Haridas S."/>
            <person name="Albert R."/>
            <person name="Binder M."/>
            <person name="Bloem J."/>
            <person name="Labutti K."/>
            <person name="Salamov A."/>
            <person name="Andreopoulos B."/>
            <person name="Baker S.E."/>
            <person name="Barry K."/>
            <person name="Bills G."/>
            <person name="Bluhm B.H."/>
            <person name="Cannon C."/>
            <person name="Castanera R."/>
            <person name="Culley D.E."/>
            <person name="Daum C."/>
            <person name="Ezra D."/>
            <person name="Gonzalez J.B."/>
            <person name="Henrissat B."/>
            <person name="Kuo A."/>
            <person name="Liang C."/>
            <person name="Lipzen A."/>
            <person name="Lutzoni F."/>
            <person name="Magnuson J."/>
            <person name="Mondo S."/>
            <person name="Nolan M."/>
            <person name="Ohm R."/>
            <person name="Pangilinan J."/>
            <person name="Park H.-J."/>
            <person name="Ramirez L."/>
            <person name="Alfaro M."/>
            <person name="Sun H."/>
            <person name="Tritt A."/>
            <person name="Yoshinaga Y."/>
            <person name="Zwiers L.-H."/>
            <person name="Turgeon B.G."/>
            <person name="Goodwin S.B."/>
            <person name="Spatafora J.W."/>
            <person name="Crous P.W."/>
            <person name="Grigoriev I.V."/>
        </authorList>
    </citation>
    <scope>NUCLEOTIDE SEQUENCE</scope>
    <source>
        <strain evidence="2 4">CBS 781.70</strain>
    </source>
</reference>
<accession>A0A6G1G6L0</accession>
<reference evidence="4" key="2">
    <citation type="submission" date="2020-04" db="EMBL/GenBank/DDBJ databases">
        <authorList>
            <consortium name="NCBI Genome Project"/>
        </authorList>
    </citation>
    <scope>NUCLEOTIDE SEQUENCE</scope>
    <source>
        <strain evidence="4">CBS 781.70</strain>
    </source>
</reference>
<keyword evidence="3" id="KW-1185">Reference proteome</keyword>
<dbReference type="EMBL" id="ML975154">
    <property type="protein sequence ID" value="KAF1813664.1"/>
    <property type="molecule type" value="Genomic_DNA"/>
</dbReference>
<name>A0A6G1G6L0_9PEZI</name>
<sequence length="79" mass="8698">MMEPIPNISTPNHPCPRNPRVQSVSSRRPVAPFPLRGRETANPPINAHPHPPSSNVAPPLYPALILRFHALSLTRSVIL</sequence>
<gene>
    <name evidence="2 4" type="ORF">P152DRAFT_287820</name>
</gene>
<evidence type="ECO:0000313" key="3">
    <source>
        <dbReference type="Proteomes" id="UP000504638"/>
    </source>
</evidence>
<proteinExistence type="predicted"/>
<protein>
    <submittedName>
        <fullName evidence="2 4">Uncharacterized protein</fullName>
    </submittedName>
</protein>
<dbReference type="RefSeq" id="XP_033535295.1">
    <property type="nucleotide sequence ID" value="XM_033674987.1"/>
</dbReference>
<evidence type="ECO:0000313" key="4">
    <source>
        <dbReference type="RefSeq" id="XP_033535295.1"/>
    </source>
</evidence>
<feature type="region of interest" description="Disordered" evidence="1">
    <location>
        <begin position="1"/>
        <end position="56"/>
    </location>
</feature>
<dbReference type="Proteomes" id="UP000504638">
    <property type="component" value="Unplaced"/>
</dbReference>
<reference evidence="4" key="3">
    <citation type="submission" date="2025-04" db="UniProtKB">
        <authorList>
            <consortium name="RefSeq"/>
        </authorList>
    </citation>
    <scope>IDENTIFICATION</scope>
    <source>
        <strain evidence="4">CBS 781.70</strain>
    </source>
</reference>
<evidence type="ECO:0000313" key="2">
    <source>
        <dbReference type="EMBL" id="KAF1813664.1"/>
    </source>
</evidence>
<dbReference type="AlphaFoldDB" id="A0A6G1G6L0"/>